<evidence type="ECO:0000256" key="5">
    <source>
        <dbReference type="ARBA" id="ARBA00023004"/>
    </source>
</evidence>
<evidence type="ECO:0000256" key="1">
    <source>
        <dbReference type="ARBA" id="ARBA00010617"/>
    </source>
</evidence>
<dbReference type="Gene3D" id="1.10.630.10">
    <property type="entry name" value="Cytochrome P450"/>
    <property type="match status" value="1"/>
</dbReference>
<evidence type="ECO:0000256" key="2">
    <source>
        <dbReference type="ARBA" id="ARBA00022617"/>
    </source>
</evidence>
<organism evidence="8 9">
    <name type="scientific">Halomarina oriensis</name>
    <dbReference type="NCBI Taxonomy" id="671145"/>
    <lineage>
        <taxon>Archaea</taxon>
        <taxon>Methanobacteriati</taxon>
        <taxon>Methanobacteriota</taxon>
        <taxon>Stenosarchaea group</taxon>
        <taxon>Halobacteria</taxon>
        <taxon>Halobacteriales</taxon>
        <taxon>Natronomonadaceae</taxon>
        <taxon>Halomarina</taxon>
    </lineage>
</organism>
<proteinExistence type="inferred from homology"/>
<evidence type="ECO:0000256" key="3">
    <source>
        <dbReference type="ARBA" id="ARBA00022723"/>
    </source>
</evidence>
<keyword evidence="2 7" id="KW-0349">Heme</keyword>
<dbReference type="Pfam" id="PF00067">
    <property type="entry name" value="p450"/>
    <property type="match status" value="2"/>
</dbReference>
<keyword evidence="5 7" id="KW-0408">Iron</keyword>
<evidence type="ECO:0000256" key="6">
    <source>
        <dbReference type="ARBA" id="ARBA00023033"/>
    </source>
</evidence>
<evidence type="ECO:0000313" key="9">
    <source>
        <dbReference type="Proteomes" id="UP000451471"/>
    </source>
</evidence>
<dbReference type="PROSITE" id="PS00086">
    <property type="entry name" value="CYTOCHROME_P450"/>
    <property type="match status" value="1"/>
</dbReference>
<reference evidence="8 9" key="1">
    <citation type="submission" date="2019-12" db="EMBL/GenBank/DDBJ databases">
        <title>Halocatena pleomorpha gen. nov. sp. nov., an extremely halophilic archaeon of family Halobacteriaceae isolated from saltpan soil.</title>
        <authorList>
            <person name="Pal Y."/>
            <person name="Verma A."/>
            <person name="Krishnamurthi S."/>
            <person name="Kumar P."/>
        </authorList>
    </citation>
    <scope>NUCLEOTIDE SEQUENCE [LARGE SCALE GENOMIC DNA]</scope>
    <source>
        <strain evidence="8 9">JCM 16495</strain>
    </source>
</reference>
<dbReference type="SUPFAM" id="SSF48264">
    <property type="entry name" value="Cytochrome P450"/>
    <property type="match status" value="1"/>
</dbReference>
<evidence type="ECO:0000256" key="7">
    <source>
        <dbReference type="RuleBase" id="RU000461"/>
    </source>
</evidence>
<dbReference type="GO" id="GO:0005506">
    <property type="term" value="F:iron ion binding"/>
    <property type="evidence" value="ECO:0007669"/>
    <property type="project" value="InterPro"/>
</dbReference>
<keyword evidence="9" id="KW-1185">Reference proteome</keyword>
<keyword evidence="6 7" id="KW-0503">Monooxygenase</keyword>
<dbReference type="InterPro" id="IPR036396">
    <property type="entry name" value="Cyt_P450_sf"/>
</dbReference>
<dbReference type="PANTHER" id="PTHR46696">
    <property type="entry name" value="P450, PUTATIVE (EUROFUNG)-RELATED"/>
    <property type="match status" value="1"/>
</dbReference>
<comment type="similarity">
    <text evidence="1 7">Belongs to the cytochrome P450 family.</text>
</comment>
<dbReference type="PRINTS" id="PR00359">
    <property type="entry name" value="BP450"/>
</dbReference>
<evidence type="ECO:0000256" key="4">
    <source>
        <dbReference type="ARBA" id="ARBA00023002"/>
    </source>
</evidence>
<dbReference type="OrthoDB" id="40089at2157"/>
<dbReference type="AlphaFoldDB" id="A0A6B0GHP9"/>
<protein>
    <submittedName>
        <fullName evidence="8">Cytochrome P450</fullName>
    </submittedName>
</protein>
<dbReference type="EMBL" id="WSZK01000014">
    <property type="protein sequence ID" value="MWG34130.1"/>
    <property type="molecule type" value="Genomic_DNA"/>
</dbReference>
<dbReference type="GO" id="GO:0006707">
    <property type="term" value="P:cholesterol catabolic process"/>
    <property type="evidence" value="ECO:0007669"/>
    <property type="project" value="TreeGrafter"/>
</dbReference>
<accession>A0A6B0GHP9</accession>
<dbReference type="InterPro" id="IPR017972">
    <property type="entry name" value="Cyt_P450_CS"/>
</dbReference>
<dbReference type="RefSeq" id="WP_158203846.1">
    <property type="nucleotide sequence ID" value="NZ_WSZK01000014.1"/>
</dbReference>
<sequence length="399" mass="44546">MSSAGPLLTFPDALAARERRLDPFDWYADRRGASPLHWDPDRGCWDVFSYDEVKRMLGDDETFSVDPRNASGFQPAGDQAFLLETMLFQDPPKHDRTRDVVDEFFRPSAVKSLEPFIAEESRRLVEEALAEREDDVIDVVDALAYPLPVIVIAKLLGVPAEDRDQFKQWSDTIVEGTAGEEEADAADLQQRQMEAGMALANYFRELVADRQENPAEDLVTRIVQADADLNETEILGFCMLLLIAGNITTTNLLTNAVRIFGEEAYWPAAGQRDTAIEEVLRYRAPVQSMTRVAREDLTIDGKRVEAGDTLVCWLGAANRDPAQFADPDTFVPDRRPNQHLGFGYGTHYCLGAPLARLEASVALRELGAEYEVTPAWGDDLDPIDSSFLHGVRSLPVRLD</sequence>
<dbReference type="PANTHER" id="PTHR46696:SF4">
    <property type="entry name" value="BIOTIN BIOSYNTHESIS CYTOCHROME P450"/>
    <property type="match status" value="1"/>
</dbReference>
<evidence type="ECO:0000313" key="8">
    <source>
        <dbReference type="EMBL" id="MWG34130.1"/>
    </source>
</evidence>
<dbReference type="GO" id="GO:0008395">
    <property type="term" value="F:steroid hydroxylase activity"/>
    <property type="evidence" value="ECO:0007669"/>
    <property type="project" value="TreeGrafter"/>
</dbReference>
<dbReference type="GO" id="GO:0036199">
    <property type="term" value="F:cholest-4-en-3-one 26-monooxygenase activity"/>
    <property type="evidence" value="ECO:0007669"/>
    <property type="project" value="TreeGrafter"/>
</dbReference>
<dbReference type="Proteomes" id="UP000451471">
    <property type="component" value="Unassembled WGS sequence"/>
</dbReference>
<name>A0A6B0GHP9_9EURY</name>
<dbReference type="InterPro" id="IPR002397">
    <property type="entry name" value="Cyt_P450_B"/>
</dbReference>
<dbReference type="InterPro" id="IPR001128">
    <property type="entry name" value="Cyt_P450"/>
</dbReference>
<dbReference type="GO" id="GO:0020037">
    <property type="term" value="F:heme binding"/>
    <property type="evidence" value="ECO:0007669"/>
    <property type="project" value="InterPro"/>
</dbReference>
<keyword evidence="3 7" id="KW-0479">Metal-binding</keyword>
<gene>
    <name evidence="8" type="ORF">GQS65_06430</name>
</gene>
<keyword evidence="4 7" id="KW-0560">Oxidoreductase</keyword>
<comment type="caution">
    <text evidence="8">The sequence shown here is derived from an EMBL/GenBank/DDBJ whole genome shotgun (WGS) entry which is preliminary data.</text>
</comment>
<dbReference type="FunFam" id="1.10.630.10:FF:000018">
    <property type="entry name" value="Cytochrome P450 monooxygenase"/>
    <property type="match status" value="1"/>
</dbReference>